<evidence type="ECO:0000313" key="3">
    <source>
        <dbReference type="Proteomes" id="UP000630923"/>
    </source>
</evidence>
<keyword evidence="2" id="KW-0418">Kinase</keyword>
<evidence type="ECO:0000313" key="2">
    <source>
        <dbReference type="EMBL" id="GHF16639.1"/>
    </source>
</evidence>
<evidence type="ECO:0000259" key="1">
    <source>
        <dbReference type="Pfam" id="PF07475"/>
    </source>
</evidence>
<feature type="domain" description="HPr kinase/phosphorylase C-terminal" evidence="1">
    <location>
        <begin position="6"/>
        <end position="84"/>
    </location>
</feature>
<reference evidence="2" key="1">
    <citation type="journal article" date="2014" name="Int. J. Syst. Evol. Microbiol.">
        <title>Complete genome sequence of Corynebacterium casei LMG S-19264T (=DSM 44701T), isolated from a smear-ripened cheese.</title>
        <authorList>
            <consortium name="US DOE Joint Genome Institute (JGI-PGF)"/>
            <person name="Walter F."/>
            <person name="Albersmeier A."/>
            <person name="Kalinowski J."/>
            <person name="Ruckert C."/>
        </authorList>
    </citation>
    <scope>NUCLEOTIDE SEQUENCE</scope>
    <source>
        <strain evidence="2">KCTC 42590</strain>
    </source>
</reference>
<dbReference type="InterPro" id="IPR027417">
    <property type="entry name" value="P-loop_NTPase"/>
</dbReference>
<proteinExistence type="predicted"/>
<dbReference type="InterPro" id="IPR011104">
    <property type="entry name" value="Hpr_kin/Pase_C"/>
</dbReference>
<dbReference type="GO" id="GO:0005524">
    <property type="term" value="F:ATP binding"/>
    <property type="evidence" value="ECO:0007669"/>
    <property type="project" value="InterPro"/>
</dbReference>
<dbReference type="GO" id="GO:0006109">
    <property type="term" value="P:regulation of carbohydrate metabolic process"/>
    <property type="evidence" value="ECO:0007669"/>
    <property type="project" value="InterPro"/>
</dbReference>
<dbReference type="CDD" id="cd01918">
    <property type="entry name" value="HprK_C"/>
    <property type="match status" value="1"/>
</dbReference>
<keyword evidence="3" id="KW-1185">Reference proteome</keyword>
<protein>
    <submittedName>
        <fullName evidence="2">HPr kinase</fullName>
    </submittedName>
</protein>
<dbReference type="Pfam" id="PF07475">
    <property type="entry name" value="Hpr_kinase_C"/>
    <property type="match status" value="1"/>
</dbReference>
<keyword evidence="2" id="KW-0808">Transferase</keyword>
<name>A0A919AP60_9PROT</name>
<organism evidence="2 3">
    <name type="scientific">Kordiimonas sediminis</name>
    <dbReference type="NCBI Taxonomy" id="1735581"/>
    <lineage>
        <taxon>Bacteria</taxon>
        <taxon>Pseudomonadati</taxon>
        <taxon>Pseudomonadota</taxon>
        <taxon>Alphaproteobacteria</taxon>
        <taxon>Kordiimonadales</taxon>
        <taxon>Kordiimonadaceae</taxon>
        <taxon>Kordiimonas</taxon>
    </lineage>
</organism>
<comment type="caution">
    <text evidence="2">The sequence shown here is derived from an EMBL/GenBank/DDBJ whole genome shotgun (WGS) entry which is preliminary data.</text>
</comment>
<dbReference type="EMBL" id="BNCI01000001">
    <property type="protein sequence ID" value="GHF16639.1"/>
    <property type="molecule type" value="Genomic_DNA"/>
</dbReference>
<dbReference type="SUPFAM" id="SSF53795">
    <property type="entry name" value="PEP carboxykinase-like"/>
    <property type="match status" value="1"/>
</dbReference>
<dbReference type="Gene3D" id="3.40.50.300">
    <property type="entry name" value="P-loop containing nucleotide triphosphate hydrolases"/>
    <property type="match status" value="1"/>
</dbReference>
<accession>A0A919AP60</accession>
<dbReference type="GO" id="GO:0000155">
    <property type="term" value="F:phosphorelay sensor kinase activity"/>
    <property type="evidence" value="ECO:0007669"/>
    <property type="project" value="InterPro"/>
</dbReference>
<dbReference type="AlphaFoldDB" id="A0A919AP60"/>
<sequence>MGQKPEYLHATAVSVRGAGVLLTGPSGSGKSDLAVRLIDRGALLISDDQCLLVRGDSDEDRLILRAPDRLVGKIEVRGIGILDFPVTRDVPLWLHVVLDPADPPERLPSKRFVRLGGVDVPSVHISPFEASAPIKVELVVKCLANECRAVATFLD</sequence>
<reference evidence="2" key="2">
    <citation type="submission" date="2020-09" db="EMBL/GenBank/DDBJ databases">
        <authorList>
            <person name="Sun Q."/>
            <person name="Kim S."/>
        </authorList>
    </citation>
    <scope>NUCLEOTIDE SEQUENCE</scope>
    <source>
        <strain evidence="2">KCTC 42590</strain>
    </source>
</reference>
<dbReference type="RefSeq" id="WP_191250318.1">
    <property type="nucleotide sequence ID" value="NZ_BNCI01000001.1"/>
</dbReference>
<gene>
    <name evidence="2" type="ORF">GCM10017044_08690</name>
</gene>
<dbReference type="Proteomes" id="UP000630923">
    <property type="component" value="Unassembled WGS sequence"/>
</dbReference>